<keyword evidence="1" id="KW-1133">Transmembrane helix</keyword>
<dbReference type="InterPro" id="IPR038690">
    <property type="entry name" value="NusG_2_sf"/>
</dbReference>
<keyword evidence="1" id="KW-0812">Transmembrane</keyword>
<gene>
    <name evidence="2" type="ORF">SPIROBIBN47_260090</name>
</gene>
<name>A0A3P3XIK2_9SPIR</name>
<keyword evidence="1" id="KW-0472">Membrane</keyword>
<evidence type="ECO:0000256" key="1">
    <source>
        <dbReference type="SAM" id="Phobius"/>
    </source>
</evidence>
<dbReference type="SUPFAM" id="SSF82004">
    <property type="entry name" value="N-utilization substance G protein NusG, insert domain"/>
    <property type="match status" value="1"/>
</dbReference>
<proteinExistence type="predicted"/>
<feature type="transmembrane region" description="Helical" evidence="1">
    <location>
        <begin position="21"/>
        <end position="39"/>
    </location>
</feature>
<protein>
    <submittedName>
        <fullName evidence="2">Uncharacterized protein</fullName>
    </submittedName>
</protein>
<dbReference type="CDD" id="cd09910">
    <property type="entry name" value="NGN-insert_like"/>
    <property type="match status" value="1"/>
</dbReference>
<organism evidence="2">
    <name type="scientific">uncultured spirochete</name>
    <dbReference type="NCBI Taxonomy" id="156406"/>
    <lineage>
        <taxon>Bacteria</taxon>
        <taxon>Pseudomonadati</taxon>
        <taxon>Spirochaetota</taxon>
        <taxon>Spirochaetia</taxon>
        <taxon>Spirochaetales</taxon>
        <taxon>environmental samples</taxon>
    </lineage>
</organism>
<reference evidence="2" key="1">
    <citation type="submission" date="2017-02" db="EMBL/GenBank/DDBJ databases">
        <authorList>
            <person name="Regsiter A."/>
            <person name="William W."/>
        </authorList>
    </citation>
    <scope>NUCLEOTIDE SEQUENCE</scope>
    <source>
        <strain evidence="2">Bib</strain>
    </source>
</reference>
<evidence type="ECO:0000313" key="2">
    <source>
        <dbReference type="EMBL" id="SLM12877.1"/>
    </source>
</evidence>
<accession>A0A3P3XIK2</accession>
<dbReference type="EMBL" id="FWDM01000019">
    <property type="protein sequence ID" value="SLM12877.1"/>
    <property type="molecule type" value="Genomic_DNA"/>
</dbReference>
<sequence>MPRASIFMKFYSKVRVRFLDLVIFGVAAALVVGTSLLVLNRQSGTRYVQMTGETGEWIAPLNKDAEYQIPGPLGITYVHIHDGTAAVVDSPCKNKLCILAGAISEPNQWVACLPNKVFVRITSSGTNDSGGVDAGAF</sequence>
<dbReference type="Pfam" id="PF07009">
    <property type="entry name" value="NusG_II"/>
    <property type="match status" value="1"/>
</dbReference>
<dbReference type="AlphaFoldDB" id="A0A3P3XIK2"/>
<dbReference type="Gene3D" id="2.60.320.10">
    <property type="entry name" value="N-utilization substance G protein NusG, insert domain"/>
    <property type="match status" value="1"/>
</dbReference>